<evidence type="ECO:0000256" key="1">
    <source>
        <dbReference type="SAM" id="SignalP"/>
    </source>
</evidence>
<sequence>MRYKMTILFFFLSSNLWAQSLCRTDIMNKEALVPADRTEQFIGYNFANLWLVTDDNLVYGIIGDEHQRLLIKILTVVKDQKNPKEYLIKGKSWVKGNVCDFNGKILIKEIRVSKRTNFGVDDEFKDKGMKTQGLLTASYEFFEDKNQKYAGRFYGVLKTKWYVD</sequence>
<feature type="chain" id="PRO_5045360496" description="WG repeat-containing protein" evidence="1">
    <location>
        <begin position="19"/>
        <end position="164"/>
    </location>
</feature>
<organism evidence="2 3">
    <name type="scientific">Pedobacter gandavensis</name>
    <dbReference type="NCBI Taxonomy" id="2679963"/>
    <lineage>
        <taxon>Bacteria</taxon>
        <taxon>Pseudomonadati</taxon>
        <taxon>Bacteroidota</taxon>
        <taxon>Sphingobacteriia</taxon>
        <taxon>Sphingobacteriales</taxon>
        <taxon>Sphingobacteriaceae</taxon>
        <taxon>Pedobacter</taxon>
    </lineage>
</organism>
<keyword evidence="3" id="KW-1185">Reference proteome</keyword>
<dbReference type="Proteomes" id="UP000636110">
    <property type="component" value="Unassembled WGS sequence"/>
</dbReference>
<evidence type="ECO:0000313" key="3">
    <source>
        <dbReference type="Proteomes" id="UP000636110"/>
    </source>
</evidence>
<comment type="caution">
    <text evidence="2">The sequence shown here is derived from an EMBL/GenBank/DDBJ whole genome shotgun (WGS) entry which is preliminary data.</text>
</comment>
<evidence type="ECO:0008006" key="4">
    <source>
        <dbReference type="Google" id="ProtNLM"/>
    </source>
</evidence>
<reference evidence="2 3" key="1">
    <citation type="submission" date="2019-11" db="EMBL/GenBank/DDBJ databases">
        <title>Description of Pedobacter sp. LMG 31462T.</title>
        <authorList>
            <person name="Carlier A."/>
            <person name="Qi S."/>
            <person name="Vandamme P."/>
        </authorList>
    </citation>
    <scope>NUCLEOTIDE SEQUENCE [LARGE SCALE GENOMIC DNA]</scope>
    <source>
        <strain evidence="2 3">LMG 31462</strain>
    </source>
</reference>
<name>A0ABR6ESN1_9SPHI</name>
<keyword evidence="1" id="KW-0732">Signal</keyword>
<gene>
    <name evidence="2" type="ORF">GM920_05010</name>
</gene>
<accession>A0ABR6ESN1</accession>
<evidence type="ECO:0000313" key="2">
    <source>
        <dbReference type="EMBL" id="MBB2148264.1"/>
    </source>
</evidence>
<proteinExistence type="predicted"/>
<protein>
    <recommendedName>
        <fullName evidence="4">WG repeat-containing protein</fullName>
    </recommendedName>
</protein>
<dbReference type="RefSeq" id="WP_182954016.1">
    <property type="nucleotide sequence ID" value="NZ_WNXC01000001.1"/>
</dbReference>
<feature type="signal peptide" evidence="1">
    <location>
        <begin position="1"/>
        <end position="18"/>
    </location>
</feature>
<dbReference type="EMBL" id="WNXC01000001">
    <property type="protein sequence ID" value="MBB2148264.1"/>
    <property type="molecule type" value="Genomic_DNA"/>
</dbReference>